<evidence type="ECO:0000313" key="3">
    <source>
        <dbReference type="Proteomes" id="UP000241912"/>
    </source>
</evidence>
<dbReference type="Proteomes" id="UP000241912">
    <property type="component" value="Unassembled WGS sequence"/>
</dbReference>
<dbReference type="EMBL" id="PXXU01000027">
    <property type="protein sequence ID" value="PSJ17097.1"/>
    <property type="molecule type" value="Genomic_DNA"/>
</dbReference>
<keyword evidence="3" id="KW-1185">Reference proteome</keyword>
<comment type="caution">
    <text evidence="2">The sequence shown here is derived from an EMBL/GenBank/DDBJ whole genome shotgun (WGS) entry which is preliminary data.</text>
</comment>
<feature type="region of interest" description="Disordered" evidence="1">
    <location>
        <begin position="135"/>
        <end position="252"/>
    </location>
</feature>
<proteinExistence type="predicted"/>
<accession>A0A2P7NUF1</accession>
<name>A0A2P7NUF1_9PROT</name>
<feature type="compositionally biased region" description="Gly residues" evidence="1">
    <location>
        <begin position="151"/>
        <end position="251"/>
    </location>
</feature>
<sequence length="446" mass="43892">MIALNLVNTKKALMYPFFSFKQKSLALLLLTLVINSPDVLANRLSFSTTTDFTTGKYGGTSSTDIWYVPFTARYDNGRASFRVIVPYLNITGPGNVLGPGIGGIVDGGGPIVGGGFGGGSPGSSSVIVVCDENTQNCSGVNPGREGSNSGSEGGRGSGGGGDNRGSGGGGGGDNSGSGGGGGDNSGSGGGGGDNSGSGGGGGDNSGSGGGDNSGSSGGGGGDNSGSGGGGGNNSGSGGGDDNSGSGGGGTGADSLSDVINSLRLSKTSAAGFTGGIPLGGSSLSSTTKSGLGDIVAAFSYNLIDHAPTGIAFDITTRIKIPTASAKQNMGSGQVDYAIQGDLFKTVSKFTLSATFGYRILGNPSGIIFHNVLYGAAGAGYQLSPSIAIGTNYTMGQSPVRLEDSRDLTLYLSQRITNSFRLNAYGIRGFSDRSPGWGGGINMRYIF</sequence>
<reference evidence="2 3" key="1">
    <citation type="submission" date="2018-03" db="EMBL/GenBank/DDBJ databases">
        <title>Draft genome of Nitrosomonas supralitoralis APG5.</title>
        <authorList>
            <person name="Urakawa H."/>
            <person name="Lopez J.V."/>
        </authorList>
    </citation>
    <scope>NUCLEOTIDE SEQUENCE [LARGE SCALE GENOMIC DNA]</scope>
    <source>
        <strain evidence="2 3">APG5</strain>
    </source>
</reference>
<evidence type="ECO:0000256" key="1">
    <source>
        <dbReference type="SAM" id="MobiDB-lite"/>
    </source>
</evidence>
<dbReference type="AlphaFoldDB" id="A0A2P7NUF1"/>
<gene>
    <name evidence="2" type="ORF">C7H79_09780</name>
</gene>
<organism evidence="2 3">
    <name type="scientific">Nitrosomonas supralitoralis</name>
    <dbReference type="NCBI Taxonomy" id="2116706"/>
    <lineage>
        <taxon>Bacteria</taxon>
        <taxon>Pseudomonadati</taxon>
        <taxon>Pseudomonadota</taxon>
        <taxon>Betaproteobacteria</taxon>
        <taxon>Nitrosomonadales</taxon>
        <taxon>Nitrosomonadaceae</taxon>
        <taxon>Nitrosomonas</taxon>
    </lineage>
</organism>
<evidence type="ECO:0000313" key="2">
    <source>
        <dbReference type="EMBL" id="PSJ17097.1"/>
    </source>
</evidence>
<protein>
    <submittedName>
        <fullName evidence="2">Uncharacterized protein</fullName>
    </submittedName>
</protein>
<dbReference type="PRINTS" id="PR01228">
    <property type="entry name" value="EGGSHELL"/>
</dbReference>